<dbReference type="OrthoDB" id="5623at2157"/>
<dbReference type="KEGG" id="cdiv:CPM_1454"/>
<organism evidence="7 10">
    <name type="scientific">Cuniculiplasma divulgatum</name>
    <dbReference type="NCBI Taxonomy" id="1673428"/>
    <lineage>
        <taxon>Archaea</taxon>
        <taxon>Methanobacteriati</taxon>
        <taxon>Thermoplasmatota</taxon>
        <taxon>Thermoplasmata</taxon>
        <taxon>Thermoplasmatales</taxon>
        <taxon>Cuniculiplasmataceae</taxon>
        <taxon>Cuniculiplasma</taxon>
    </lineage>
</organism>
<dbReference type="Proteomes" id="UP000195607">
    <property type="component" value="Chromosome I"/>
</dbReference>
<evidence type="ECO:0000256" key="2">
    <source>
        <dbReference type="ARBA" id="ARBA00022723"/>
    </source>
</evidence>
<keyword evidence="4" id="KW-0411">Iron-sulfur</keyword>
<accession>A0A1N5VR55</accession>
<evidence type="ECO:0000256" key="4">
    <source>
        <dbReference type="ARBA" id="ARBA00023014"/>
    </source>
</evidence>
<evidence type="ECO:0000256" key="5">
    <source>
        <dbReference type="ARBA" id="ARBA00023157"/>
    </source>
</evidence>
<evidence type="ECO:0000256" key="3">
    <source>
        <dbReference type="ARBA" id="ARBA00023004"/>
    </source>
</evidence>
<reference evidence="7 10" key="1">
    <citation type="submission" date="2016-04" db="EMBL/GenBank/DDBJ databases">
        <authorList>
            <person name="Evans L.H."/>
            <person name="Alamgir A."/>
            <person name="Owens N."/>
            <person name="Weber N.D."/>
            <person name="Virtaneva K."/>
            <person name="Barbian K."/>
            <person name="Babar A."/>
            <person name="Rosenke K."/>
        </authorList>
    </citation>
    <scope>NUCLEOTIDE SEQUENCE [LARGE SCALE GENOMIC DNA]</scope>
    <source>
        <strain evidence="7">S5</strain>
        <strain evidence="10">S5(T) (JCM 30642 \VKM B-2941)</strain>
    </source>
</reference>
<evidence type="ECO:0000313" key="7">
    <source>
        <dbReference type="EMBL" id="SIM74795.1"/>
    </source>
</evidence>
<dbReference type="EMBL" id="LT671858">
    <property type="protein sequence ID" value="SIM74795.1"/>
    <property type="molecule type" value="Genomic_DNA"/>
</dbReference>
<protein>
    <submittedName>
        <fullName evidence="7">Rieske Fe-S protein</fullName>
    </submittedName>
</protein>
<dbReference type="EMBL" id="LT719092">
    <property type="protein sequence ID" value="SJK85250.1"/>
    <property type="molecule type" value="Genomic_DNA"/>
</dbReference>
<dbReference type="InterPro" id="IPR017941">
    <property type="entry name" value="Rieske_2Fe-2S"/>
</dbReference>
<evidence type="ECO:0000313" key="10">
    <source>
        <dbReference type="Proteomes" id="UP000195607"/>
    </source>
</evidence>
<evidence type="ECO:0000313" key="8">
    <source>
        <dbReference type="EMBL" id="SJK85250.1"/>
    </source>
</evidence>
<dbReference type="GeneID" id="41588701"/>
<dbReference type="PANTHER" id="PTHR10134">
    <property type="entry name" value="CYTOCHROME B-C1 COMPLEX SUBUNIT RIESKE, MITOCHONDRIAL"/>
    <property type="match status" value="1"/>
</dbReference>
<keyword evidence="3" id="KW-0408">Iron</keyword>
<dbReference type="RefSeq" id="WP_021788835.1">
    <property type="nucleotide sequence ID" value="NZ_LT671858.1"/>
</dbReference>
<dbReference type="Pfam" id="PF00355">
    <property type="entry name" value="Rieske"/>
    <property type="match status" value="1"/>
</dbReference>
<keyword evidence="9" id="KW-1185">Reference proteome</keyword>
<reference evidence="9" key="2">
    <citation type="submission" date="2016-06" db="EMBL/GenBank/DDBJ databases">
        <authorList>
            <person name="Toshchakov V.S."/>
        </authorList>
    </citation>
    <scope>NUCLEOTIDE SEQUENCE [LARGE SCALE GENOMIC DNA]</scope>
    <source>
        <strain>PM4 (JCM 30641</strain>
        <strain evidence="9">\VKM B-2940)</strain>
    </source>
</reference>
<dbReference type="SUPFAM" id="SSF50022">
    <property type="entry name" value="ISP domain"/>
    <property type="match status" value="1"/>
</dbReference>
<proteinExistence type="predicted"/>
<feature type="domain" description="Rieske" evidence="6">
    <location>
        <begin position="90"/>
        <end position="214"/>
    </location>
</feature>
<name>A0A1N5VR55_9ARCH</name>
<evidence type="ECO:0000259" key="6">
    <source>
        <dbReference type="PROSITE" id="PS51296"/>
    </source>
</evidence>
<evidence type="ECO:0000256" key="1">
    <source>
        <dbReference type="ARBA" id="ARBA00022714"/>
    </source>
</evidence>
<sequence>MTGEVDPSRRGFLKAMVGLSAVAAVGGLGKGVVQNLITPAVGLTNFPETLLYWNDPSTPNSAPVPLKASQFEVESPSVWIYYYPLSDEPNFVIRFDREVPPTSVTIDATGEVYTFTGGVGPDNSIVSYSAICQHLGCIPPIIHYYPPGQEGTLPANVISSLKTYNVTKPTYGVIHCNCHGSTYDPFRGAGIITHPTQRPLPFVTLKYDDLTDTLYAKKLTGPVVFGHPSDLTGGHAISNLSKTTVNKLASS</sequence>
<dbReference type="Proteomes" id="UP000187822">
    <property type="component" value="Chromosome I"/>
</dbReference>
<dbReference type="InterPro" id="IPR014349">
    <property type="entry name" value="Rieske_Fe-S_prot"/>
</dbReference>
<dbReference type="Gene3D" id="2.102.10.10">
    <property type="entry name" value="Rieske [2Fe-2S] iron-sulphur domain"/>
    <property type="match status" value="1"/>
</dbReference>
<keyword evidence="1" id="KW-0001">2Fe-2S</keyword>
<dbReference type="InterPro" id="IPR006311">
    <property type="entry name" value="TAT_signal"/>
</dbReference>
<dbReference type="InterPro" id="IPR036922">
    <property type="entry name" value="Rieske_2Fe-2S_sf"/>
</dbReference>
<dbReference type="PROSITE" id="PS51318">
    <property type="entry name" value="TAT"/>
    <property type="match status" value="1"/>
</dbReference>
<dbReference type="GO" id="GO:0046872">
    <property type="term" value="F:metal ion binding"/>
    <property type="evidence" value="ECO:0007669"/>
    <property type="project" value="UniProtKB-KW"/>
</dbReference>
<keyword evidence="2" id="KW-0479">Metal-binding</keyword>
<dbReference type="PROSITE" id="PS51296">
    <property type="entry name" value="RIESKE"/>
    <property type="match status" value="1"/>
</dbReference>
<gene>
    <name evidence="8" type="ORF">CPM_1454</name>
    <name evidence="7" type="ORF">CSP5_1460</name>
</gene>
<dbReference type="GO" id="GO:0051537">
    <property type="term" value="F:2 iron, 2 sulfur cluster binding"/>
    <property type="evidence" value="ECO:0007669"/>
    <property type="project" value="UniProtKB-KW"/>
</dbReference>
<keyword evidence="5" id="KW-1015">Disulfide bond</keyword>
<reference evidence="8" key="3">
    <citation type="submission" date="2016-06" db="EMBL/GenBank/DDBJ databases">
        <authorList>
            <person name="Olsen C.W."/>
            <person name="Carey S."/>
            <person name="Hinshaw L."/>
            <person name="Karasin A.I."/>
        </authorList>
    </citation>
    <scope>NUCLEOTIDE SEQUENCE [LARGE SCALE GENOMIC DNA]</scope>
    <source>
        <strain evidence="8">PM4</strain>
    </source>
</reference>
<evidence type="ECO:0000313" key="9">
    <source>
        <dbReference type="Proteomes" id="UP000187822"/>
    </source>
</evidence>
<dbReference type="AlphaFoldDB" id="A0A1N5VR55"/>
<dbReference type="STRING" id="1673428.CPM_1454"/>